<dbReference type="SUPFAM" id="SSF49464">
    <property type="entry name" value="Carboxypeptidase regulatory domain-like"/>
    <property type="match status" value="1"/>
</dbReference>
<protein>
    <recommendedName>
        <fullName evidence="4">Carboxypeptidase regulatory-like domain-containing protein</fullName>
    </recommendedName>
</protein>
<keyword evidence="1" id="KW-1133">Transmembrane helix</keyword>
<keyword evidence="3" id="KW-1185">Reference proteome</keyword>
<feature type="transmembrane region" description="Helical" evidence="1">
    <location>
        <begin position="370"/>
        <end position="392"/>
    </location>
</feature>
<organism evidence="2 3">
    <name type="scientific">Halorubrum vacuolatum</name>
    <name type="common">Natronobacterium vacuolatum</name>
    <dbReference type="NCBI Taxonomy" id="63740"/>
    <lineage>
        <taxon>Archaea</taxon>
        <taxon>Methanobacteriati</taxon>
        <taxon>Methanobacteriota</taxon>
        <taxon>Stenosarchaea group</taxon>
        <taxon>Halobacteria</taxon>
        <taxon>Halobacteriales</taxon>
        <taxon>Haloferacaceae</taxon>
        <taxon>Halorubrum</taxon>
    </lineage>
</organism>
<reference evidence="2 3" key="1">
    <citation type="submission" date="2017-06" db="EMBL/GenBank/DDBJ databases">
        <authorList>
            <person name="Kim H.J."/>
            <person name="Triplett B.A."/>
        </authorList>
    </citation>
    <scope>NUCLEOTIDE SEQUENCE [LARGE SCALE GENOMIC DNA]</scope>
    <source>
        <strain evidence="2 3">DSM 8800</strain>
    </source>
</reference>
<evidence type="ECO:0008006" key="4">
    <source>
        <dbReference type="Google" id="ProtNLM"/>
    </source>
</evidence>
<dbReference type="InterPro" id="IPR008969">
    <property type="entry name" value="CarboxyPept-like_regulatory"/>
</dbReference>
<dbReference type="Proteomes" id="UP000198397">
    <property type="component" value="Unassembled WGS sequence"/>
</dbReference>
<accession>A0A238WTI6</accession>
<dbReference type="EMBL" id="FZNQ01000010">
    <property type="protein sequence ID" value="SNR49876.1"/>
    <property type="molecule type" value="Genomic_DNA"/>
</dbReference>
<dbReference type="Gene3D" id="2.60.40.1120">
    <property type="entry name" value="Carboxypeptidase-like, regulatory domain"/>
    <property type="match status" value="1"/>
</dbReference>
<evidence type="ECO:0000256" key="1">
    <source>
        <dbReference type="SAM" id="Phobius"/>
    </source>
</evidence>
<proteinExistence type="predicted"/>
<gene>
    <name evidence="2" type="ORF">SAMN06264855_11029</name>
</gene>
<dbReference type="AlphaFoldDB" id="A0A238WTI6"/>
<sequence>MVLMSMVAMPVAAASFVAVTDVDGEDGEQTWEIELDGETQSGEEIRIVTFDDSGDEIDYSNAEVSTNLNDDNLIHFSDGDSDLFVEYQVQEEDIGDTLEVTVEGIEVSADGEENYSVQLIDSDEEEELSESTFDYFVSEDSDNGDEEADEYTVTFEVDDEDGNAIEGADVSVAGVQETTDADGVVTYDLEDGSYHYSVSADGYVDIVSDDDDSVEPFEIAGEDKTVSVTLEQQTTVYEFEVVDGEDSVEEFDFAMYDAEDSLVGGEMVEVDDGSTITVDGVTVNDEYTVEVTVDEEDEDGETQEVTYSESFSAEEVADGEEYVSMTLDLGELEQVEDGSVIPIGDAGETASGWFDSLVEELEDLGLGANLSVILGGVIAILVAIGGAIFVVSGTRGVFNTVR</sequence>
<evidence type="ECO:0000313" key="2">
    <source>
        <dbReference type="EMBL" id="SNR49876.1"/>
    </source>
</evidence>
<keyword evidence="1" id="KW-0472">Membrane</keyword>
<keyword evidence="1" id="KW-0812">Transmembrane</keyword>
<name>A0A238WTI6_HALVU</name>
<evidence type="ECO:0000313" key="3">
    <source>
        <dbReference type="Proteomes" id="UP000198397"/>
    </source>
</evidence>